<protein>
    <submittedName>
        <fullName evidence="1">Uncharacterized protein</fullName>
    </submittedName>
</protein>
<gene>
    <name evidence="1" type="ORF">DCAR_0729250</name>
</gene>
<evidence type="ECO:0000313" key="1">
    <source>
        <dbReference type="EMBL" id="WOH09791.1"/>
    </source>
</evidence>
<organism evidence="1 2">
    <name type="scientific">Daucus carota subsp. sativus</name>
    <name type="common">Carrot</name>
    <dbReference type="NCBI Taxonomy" id="79200"/>
    <lineage>
        <taxon>Eukaryota</taxon>
        <taxon>Viridiplantae</taxon>
        <taxon>Streptophyta</taxon>
        <taxon>Embryophyta</taxon>
        <taxon>Tracheophyta</taxon>
        <taxon>Spermatophyta</taxon>
        <taxon>Magnoliopsida</taxon>
        <taxon>eudicotyledons</taxon>
        <taxon>Gunneridae</taxon>
        <taxon>Pentapetalae</taxon>
        <taxon>asterids</taxon>
        <taxon>campanulids</taxon>
        <taxon>Apiales</taxon>
        <taxon>Apiaceae</taxon>
        <taxon>Apioideae</taxon>
        <taxon>Scandiceae</taxon>
        <taxon>Daucinae</taxon>
        <taxon>Daucus</taxon>
        <taxon>Daucus sect. Daucus</taxon>
    </lineage>
</organism>
<sequence>MNSRNNSSLVCSLLLVIILVSGSTKLGGAAGDGYRGASVCNGTIGDCGAGDEVEMLLMHSPGRRLAGTSGRSISYDATDTGQSSFCKARSKSYSEACIALQKTRSHGLCKTVTCKRGSG</sequence>
<reference evidence="1" key="2">
    <citation type="submission" date="2022-03" db="EMBL/GenBank/DDBJ databases">
        <title>Draft title - Genomic analysis of global carrot germplasm unveils the trajectory of domestication and the origin of high carotenoid orange carrot.</title>
        <authorList>
            <person name="Iorizzo M."/>
            <person name="Ellison S."/>
            <person name="Senalik D."/>
            <person name="Macko-Podgorni A."/>
            <person name="Grzebelus D."/>
            <person name="Bostan H."/>
            <person name="Rolling W."/>
            <person name="Curaba J."/>
            <person name="Simon P."/>
        </authorList>
    </citation>
    <scope>NUCLEOTIDE SEQUENCE</scope>
    <source>
        <tissue evidence="1">Leaf</tissue>
    </source>
</reference>
<name>A0A164U2V4_DAUCS</name>
<dbReference type="AlphaFoldDB" id="A0A164U2V4"/>
<dbReference type="Proteomes" id="UP000077755">
    <property type="component" value="Chromosome 7"/>
</dbReference>
<dbReference type="EMBL" id="CP093349">
    <property type="protein sequence ID" value="WOH09791.1"/>
    <property type="molecule type" value="Genomic_DNA"/>
</dbReference>
<proteinExistence type="predicted"/>
<reference evidence="1" key="1">
    <citation type="journal article" date="2016" name="Nat. Genet.">
        <title>A high-quality carrot genome assembly provides new insights into carotenoid accumulation and asterid genome evolution.</title>
        <authorList>
            <person name="Iorizzo M."/>
            <person name="Ellison S."/>
            <person name="Senalik D."/>
            <person name="Zeng P."/>
            <person name="Satapoomin P."/>
            <person name="Huang J."/>
            <person name="Bowman M."/>
            <person name="Iovene M."/>
            <person name="Sanseverino W."/>
            <person name="Cavagnaro P."/>
            <person name="Yildiz M."/>
            <person name="Macko-Podgorni A."/>
            <person name="Moranska E."/>
            <person name="Grzebelus E."/>
            <person name="Grzebelus D."/>
            <person name="Ashrafi H."/>
            <person name="Zheng Z."/>
            <person name="Cheng S."/>
            <person name="Spooner D."/>
            <person name="Van Deynze A."/>
            <person name="Simon P."/>
        </authorList>
    </citation>
    <scope>NUCLEOTIDE SEQUENCE</scope>
    <source>
        <tissue evidence="1">Leaf</tissue>
    </source>
</reference>
<dbReference type="Gramene" id="KZM88367">
    <property type="protein sequence ID" value="KZM88367"/>
    <property type="gene ID" value="DCAR_025442"/>
</dbReference>
<evidence type="ECO:0000313" key="2">
    <source>
        <dbReference type="Proteomes" id="UP000077755"/>
    </source>
</evidence>
<keyword evidence="2" id="KW-1185">Reference proteome</keyword>
<accession>A0A164U2V4</accession>